<dbReference type="InterPro" id="IPR001695">
    <property type="entry name" value="Lysyl_oxidase"/>
</dbReference>
<reference evidence="3 4" key="1">
    <citation type="submission" date="2020-09" db="EMBL/GenBank/DDBJ databases">
        <title>novel species in genus Nocardioides.</title>
        <authorList>
            <person name="Zhang G."/>
        </authorList>
    </citation>
    <scope>NUCLEOTIDE SEQUENCE [LARGE SCALE GENOMIC DNA]</scope>
    <source>
        <strain evidence="3 4">19197</strain>
    </source>
</reference>
<organism evidence="3 4">
    <name type="scientific">Nocardioides hwasunensis</name>
    <dbReference type="NCBI Taxonomy" id="397258"/>
    <lineage>
        <taxon>Bacteria</taxon>
        <taxon>Bacillati</taxon>
        <taxon>Actinomycetota</taxon>
        <taxon>Actinomycetes</taxon>
        <taxon>Propionibacteriales</taxon>
        <taxon>Nocardioidaceae</taxon>
        <taxon>Nocardioides</taxon>
    </lineage>
</organism>
<evidence type="ECO:0000256" key="2">
    <source>
        <dbReference type="SAM" id="SignalP"/>
    </source>
</evidence>
<evidence type="ECO:0008006" key="5">
    <source>
        <dbReference type="Google" id="ProtNLM"/>
    </source>
</evidence>
<sequence>MTPRALISTLAGLGLATAGLAAAVAAPAASSAPAASHPRAAAQGAIELFAPDRLEAFSEGGKVYPSLGLRVVATGSDVEIWSHRASYDQPITSELRTSAGTTPLPAGSLKDFSGLKGFIVLDIRKPGSSKPLVHRTVTTCLNSTGERVQPAAAPTSPYPRYCPYNPYTVGSVMGVQQGWASSVFESSGLRPFDLDPGRYVVESRVARKFWPAFGLTEETASATTRLTVTDACVEGCEGMEGRPAPTTGHHARTPGTRPTQRSAGRVAGPVPDLRSLPAFGIQLNGKGTTLRFSATVWNAGDSPLVIDGFRRKGAEIMDAYQYFFDTDGNQTGYQQVGTMEFHHANHNHWHFEDFARYDLLDAQKNYVSKSRKQSFCLANTDAVDYTVPGADWQPENTDLATACGDEGALSIREVLAAGSGDTYAQYRAGQAFKIGDLPNGVYYIRVEGNPERNLTESDTTNNVADRRIRIGGQGAKRWVRAAPVGDIVEPDGFYRTHVG</sequence>
<feature type="chain" id="PRO_5046344411" description="Lysyl oxidase" evidence="2">
    <location>
        <begin position="22"/>
        <end position="499"/>
    </location>
</feature>
<proteinExistence type="predicted"/>
<evidence type="ECO:0000256" key="1">
    <source>
        <dbReference type="SAM" id="MobiDB-lite"/>
    </source>
</evidence>
<keyword evidence="4" id="KW-1185">Reference proteome</keyword>
<feature type="signal peptide" evidence="2">
    <location>
        <begin position="1"/>
        <end position="21"/>
    </location>
</feature>
<dbReference type="Pfam" id="PF01186">
    <property type="entry name" value="Lysyl_oxidase"/>
    <property type="match status" value="1"/>
</dbReference>
<dbReference type="Proteomes" id="UP000649289">
    <property type="component" value="Unassembled WGS sequence"/>
</dbReference>
<accession>A0ABR8MJ65</accession>
<evidence type="ECO:0000313" key="3">
    <source>
        <dbReference type="EMBL" id="MBD3916092.1"/>
    </source>
</evidence>
<feature type="region of interest" description="Disordered" evidence="1">
    <location>
        <begin position="239"/>
        <end position="268"/>
    </location>
</feature>
<comment type="caution">
    <text evidence="3">The sequence shown here is derived from an EMBL/GenBank/DDBJ whole genome shotgun (WGS) entry which is preliminary data.</text>
</comment>
<name>A0ABR8MJ65_9ACTN</name>
<dbReference type="EMBL" id="JACXYY010000006">
    <property type="protein sequence ID" value="MBD3916092.1"/>
    <property type="molecule type" value="Genomic_DNA"/>
</dbReference>
<evidence type="ECO:0000313" key="4">
    <source>
        <dbReference type="Proteomes" id="UP000649289"/>
    </source>
</evidence>
<dbReference type="RefSeq" id="WP_191200408.1">
    <property type="nucleotide sequence ID" value="NZ_BAAAPA010000006.1"/>
</dbReference>
<keyword evidence="2" id="KW-0732">Signal</keyword>
<gene>
    <name evidence="3" type="ORF">IEZ25_15830</name>
</gene>
<protein>
    <recommendedName>
        <fullName evidence="5">Lysyl oxidase</fullName>
    </recommendedName>
</protein>